<dbReference type="InterPro" id="IPR047926">
    <property type="entry name" value="Ni_dep_LarA"/>
</dbReference>
<feature type="domain" description="LarA-like N-terminal" evidence="1">
    <location>
        <begin position="19"/>
        <end position="199"/>
    </location>
</feature>
<dbReference type="Gene3D" id="3.90.226.30">
    <property type="match status" value="1"/>
</dbReference>
<dbReference type="STRING" id="1312852.EG19_07050"/>
<organism evidence="2 3">
    <name type="scientific">Thermoanaerobaculum aquaticum</name>
    <dbReference type="NCBI Taxonomy" id="1312852"/>
    <lineage>
        <taxon>Bacteria</taxon>
        <taxon>Pseudomonadati</taxon>
        <taxon>Acidobacteriota</taxon>
        <taxon>Thermoanaerobaculia</taxon>
        <taxon>Thermoanaerobaculales</taxon>
        <taxon>Thermoanaerobaculaceae</taxon>
        <taxon>Thermoanaerobaculum</taxon>
    </lineage>
</organism>
<dbReference type="InterPro" id="IPR018657">
    <property type="entry name" value="LarA-like_N"/>
</dbReference>
<dbReference type="EMBL" id="JMFG01000025">
    <property type="protein sequence ID" value="KDA53237.1"/>
    <property type="molecule type" value="Genomic_DNA"/>
</dbReference>
<dbReference type="RefSeq" id="WP_038050043.1">
    <property type="nucleotide sequence ID" value="NZ_JMFG01000025.1"/>
</dbReference>
<dbReference type="Proteomes" id="UP000027284">
    <property type="component" value="Unassembled WGS sequence"/>
</dbReference>
<comment type="caution">
    <text evidence="2">The sequence shown here is derived from an EMBL/GenBank/DDBJ whole genome shotgun (WGS) entry which is preliminary data.</text>
</comment>
<dbReference type="Pfam" id="PF09861">
    <property type="entry name" value="Lar_N"/>
    <property type="match status" value="1"/>
</dbReference>
<dbReference type="InterPro" id="IPR048068">
    <property type="entry name" value="LarA-like"/>
</dbReference>
<dbReference type="AlphaFoldDB" id="A0A062XL11"/>
<name>A0A062XL11_9BACT</name>
<dbReference type="PANTHER" id="PTHR33171:SF17">
    <property type="entry name" value="LARA-LIKE N-TERMINAL DOMAIN-CONTAINING PROTEIN"/>
    <property type="match status" value="1"/>
</dbReference>
<dbReference type="PANTHER" id="PTHR33171">
    <property type="entry name" value="LAR_N DOMAIN-CONTAINING PROTEIN"/>
    <property type="match status" value="1"/>
</dbReference>
<evidence type="ECO:0000259" key="1">
    <source>
        <dbReference type="Pfam" id="PF09861"/>
    </source>
</evidence>
<dbReference type="GO" id="GO:0050043">
    <property type="term" value="F:lactate racemase activity"/>
    <property type="evidence" value="ECO:0007669"/>
    <property type="project" value="InterPro"/>
</dbReference>
<evidence type="ECO:0000313" key="2">
    <source>
        <dbReference type="EMBL" id="KDA53237.1"/>
    </source>
</evidence>
<keyword evidence="3" id="KW-1185">Reference proteome</keyword>
<protein>
    <recommendedName>
        <fullName evidence="1">LarA-like N-terminal domain-containing protein</fullName>
    </recommendedName>
</protein>
<evidence type="ECO:0000313" key="3">
    <source>
        <dbReference type="Proteomes" id="UP000027284"/>
    </source>
</evidence>
<reference evidence="2 3" key="1">
    <citation type="submission" date="2014-04" db="EMBL/GenBank/DDBJ databases">
        <title>The Genome Sequence of Thermoanaerobaculum aquaticum MP-01, The First Cultivated Group 23 Acidobacterium.</title>
        <authorList>
            <person name="Stamps B.W."/>
            <person name="Losey N.A."/>
            <person name="Lawson P.A."/>
            <person name="Stevenson B.S."/>
        </authorList>
    </citation>
    <scope>NUCLEOTIDE SEQUENCE [LARGE SCALE GENOMIC DNA]</scope>
    <source>
        <strain evidence="2 3">MP-01</strain>
    </source>
</reference>
<dbReference type="OrthoDB" id="9770545at2"/>
<accession>A0A062XL11</accession>
<sequence length="428" mass="46448">MIAKLPYGRGFVACDLRGLRVFELKPAAPRGQNLERLVAEALQKPLGLPPLSQLAAGKAGVVILVPDVTRKAHLPVVLPAVFQELARGRVSPQQVTLLLACGTHPPVHLEALREHLGPLPPGVSVVQHDSRDQKQLVRVGELTDGTPVRLHRLAVEAPLLLSIFTVQHHYFAGFGGGPKMVFPGVAGYEEIQVNHGRVLDLSVDPPRLHPRCQPGVLQGNPVAEEILQVAKLRAADFSLGLVLDQAGQLAWASAGHWLEVWQEGIATVQAWYEVEAGPFSRIVASAGGFPTDHTLIQAHKAFDAASRFVSEGGEILLVAELAGGPGSPAMEPFLDDPQPEAIATRLRQHYVQYGHTTLRIVDKTRRFKVHLVSQLDPRVARQLGFHPVPNPQEVLDRWREEAPGDTVGVMAGAAVYPRWTQGEVPCLS</sequence>
<proteinExistence type="predicted"/>
<dbReference type="InterPro" id="IPR043166">
    <property type="entry name" value="LarA-like_C"/>
</dbReference>
<dbReference type="NCBIfam" id="NF033504">
    <property type="entry name" value="Ni_dep_LarA"/>
    <property type="match status" value="1"/>
</dbReference>
<dbReference type="Gene3D" id="3.40.50.11440">
    <property type="match status" value="1"/>
</dbReference>
<gene>
    <name evidence="2" type="ORF">EG19_07050</name>
</gene>